<proteinExistence type="predicted"/>
<dbReference type="EMBL" id="AFGF01000102">
    <property type="protein sequence ID" value="EGO63630.1"/>
    <property type="molecule type" value="Genomic_DNA"/>
</dbReference>
<evidence type="ECO:0008006" key="4">
    <source>
        <dbReference type="Google" id="ProtNLM"/>
    </source>
</evidence>
<keyword evidence="1" id="KW-1133">Transmembrane helix</keyword>
<keyword evidence="1" id="KW-0812">Transmembrane</keyword>
<keyword evidence="1" id="KW-0472">Membrane</keyword>
<keyword evidence="3" id="KW-1185">Reference proteome</keyword>
<sequence>MLTYILGGAILGAIIGYVITPGHFFWFVLGAACGYLVRKYGGYRF</sequence>
<evidence type="ECO:0000313" key="2">
    <source>
        <dbReference type="EMBL" id="EGO63630.1"/>
    </source>
</evidence>
<feature type="transmembrane region" description="Helical" evidence="1">
    <location>
        <begin position="6"/>
        <end position="37"/>
    </location>
</feature>
<gene>
    <name evidence="2" type="ORF">ALO_11964</name>
</gene>
<dbReference type="eggNOG" id="ENOG5033KRS">
    <property type="taxonomic scope" value="Bacteria"/>
</dbReference>
<evidence type="ECO:0000256" key="1">
    <source>
        <dbReference type="SAM" id="Phobius"/>
    </source>
</evidence>
<evidence type="ECO:0000313" key="3">
    <source>
        <dbReference type="Proteomes" id="UP000003240"/>
    </source>
</evidence>
<dbReference type="STRING" id="1009370.ALO_11964"/>
<protein>
    <recommendedName>
        <fullName evidence="4">DUF2273 domain-containing protein</fullName>
    </recommendedName>
</protein>
<dbReference type="AlphaFoldDB" id="F7NJY3"/>
<accession>F7NJY3</accession>
<name>F7NJY3_9FIRM</name>
<comment type="caution">
    <text evidence="2">The sequence shown here is derived from an EMBL/GenBank/DDBJ whole genome shotgun (WGS) entry which is preliminary data.</text>
</comment>
<dbReference type="Proteomes" id="UP000003240">
    <property type="component" value="Unassembled WGS sequence"/>
</dbReference>
<reference evidence="2 3" key="1">
    <citation type="journal article" date="2011" name="EMBO J.">
        <title>Structural diversity of bacterial flagellar motors.</title>
        <authorList>
            <person name="Chen S."/>
            <person name="Beeby M."/>
            <person name="Murphy G.E."/>
            <person name="Leadbetter J.R."/>
            <person name="Hendrixson D.R."/>
            <person name="Briegel A."/>
            <person name="Li Z."/>
            <person name="Shi J."/>
            <person name="Tocheva E.I."/>
            <person name="Muller A."/>
            <person name="Dobro M.J."/>
            <person name="Jensen G.J."/>
        </authorList>
    </citation>
    <scope>NUCLEOTIDE SEQUENCE [LARGE SCALE GENOMIC DNA]</scope>
    <source>
        <strain evidence="2 3">DSM 6540</strain>
    </source>
</reference>
<organism evidence="2 3">
    <name type="scientific">Acetonema longum DSM 6540</name>
    <dbReference type="NCBI Taxonomy" id="1009370"/>
    <lineage>
        <taxon>Bacteria</taxon>
        <taxon>Bacillati</taxon>
        <taxon>Bacillota</taxon>
        <taxon>Negativicutes</taxon>
        <taxon>Acetonemataceae</taxon>
        <taxon>Acetonema</taxon>
    </lineage>
</organism>
<dbReference type="RefSeq" id="WP_004095897.1">
    <property type="nucleotide sequence ID" value="NZ_AFGF01000102.1"/>
</dbReference>